<dbReference type="PANTHER" id="PTHR30435:SF18">
    <property type="entry name" value="FLAGELLAR BASAL-BODY ROD PROTEIN FLGF"/>
    <property type="match status" value="1"/>
</dbReference>
<name>A0A076PIT3_COMTE</name>
<dbReference type="HOGENOM" id="CLU_013687_1_0_4"/>
<dbReference type="SUPFAM" id="SSF117143">
    <property type="entry name" value="Flagellar hook protein flgE"/>
    <property type="match status" value="1"/>
</dbReference>
<gene>
    <name evidence="10" type="primary">flgF</name>
    <name evidence="10" type="ORF">O987_02235</name>
</gene>
<reference evidence="10 11" key="1">
    <citation type="journal article" date="2014" name="Genome Announc.">
        <title>Complete Genome Sequence of Polychlorinated Biphenyl Degrader Comamonas testosteroni TK102 (NBRC 109938).</title>
        <authorList>
            <person name="Fukuda K."/>
            <person name="Hosoyama A."/>
            <person name="Tsuchikane K."/>
            <person name="Ohji S."/>
            <person name="Yamazoe A."/>
            <person name="Fujita N."/>
            <person name="Shintani M."/>
            <person name="Kimbara K."/>
        </authorList>
    </citation>
    <scope>NUCLEOTIDE SEQUENCE [LARGE SCALE GENOMIC DNA]</scope>
    <source>
        <strain evidence="10">TK102</strain>
    </source>
</reference>
<evidence type="ECO:0000256" key="6">
    <source>
        <dbReference type="RuleBase" id="RU362116"/>
    </source>
</evidence>
<dbReference type="InterPro" id="IPR020013">
    <property type="entry name" value="Flagellar_FlgE/F/G"/>
</dbReference>
<comment type="subcellular location">
    <subcellularLocation>
        <location evidence="1 6">Bacterial flagellum basal body</location>
    </subcellularLocation>
</comment>
<evidence type="ECO:0000256" key="3">
    <source>
        <dbReference type="ARBA" id="ARBA00023143"/>
    </source>
</evidence>
<feature type="domain" description="Flagellar hook protein FlgE/F/G-like D1" evidence="9">
    <location>
        <begin position="84"/>
        <end position="147"/>
    </location>
</feature>
<comment type="subunit">
    <text evidence="4 6">The basal body constitutes a major portion of the flagellar organelle and consists of five rings (E,L,P,S, and M) mounted on a central rod. The rod consists of about 26 subunits of FlgG in the distal portion, and FlgB, FlgC and FlgF are thought to build up the proximal portion of the rod with about 6 subunits each.</text>
</comment>
<evidence type="ECO:0000313" key="11">
    <source>
        <dbReference type="Proteomes" id="UP000028782"/>
    </source>
</evidence>
<dbReference type="Pfam" id="PF00460">
    <property type="entry name" value="Flg_bb_rod"/>
    <property type="match status" value="1"/>
</dbReference>
<dbReference type="NCBIfam" id="NF009280">
    <property type="entry name" value="PRK12640.1"/>
    <property type="match status" value="1"/>
</dbReference>
<dbReference type="PANTHER" id="PTHR30435">
    <property type="entry name" value="FLAGELLAR PROTEIN"/>
    <property type="match status" value="1"/>
</dbReference>
<dbReference type="KEGG" id="ctes:O987_02235"/>
<evidence type="ECO:0000256" key="2">
    <source>
        <dbReference type="ARBA" id="ARBA00009677"/>
    </source>
</evidence>
<keyword evidence="10" id="KW-0966">Cell projection</keyword>
<evidence type="ECO:0000259" key="9">
    <source>
        <dbReference type="Pfam" id="PF22692"/>
    </source>
</evidence>
<dbReference type="GO" id="GO:0071978">
    <property type="term" value="P:bacterial-type flagellum-dependent swarming motility"/>
    <property type="evidence" value="ECO:0007669"/>
    <property type="project" value="TreeGrafter"/>
</dbReference>
<dbReference type="GO" id="GO:0030694">
    <property type="term" value="C:bacterial-type flagellum basal body, rod"/>
    <property type="evidence" value="ECO:0007669"/>
    <property type="project" value="UniProtKB-UniRule"/>
</dbReference>
<evidence type="ECO:0000256" key="4">
    <source>
        <dbReference type="ARBA" id="ARBA00038560"/>
    </source>
</evidence>
<dbReference type="EMBL" id="CP006704">
    <property type="protein sequence ID" value="AIJ44636.1"/>
    <property type="molecule type" value="Genomic_DNA"/>
</dbReference>
<keyword evidence="3 6" id="KW-0975">Bacterial flagellum</keyword>
<evidence type="ECO:0000256" key="5">
    <source>
        <dbReference type="ARBA" id="ARBA00040228"/>
    </source>
</evidence>
<dbReference type="RefSeq" id="WP_003059202.1">
    <property type="nucleotide sequence ID" value="NZ_CP006704.1"/>
</dbReference>
<organism evidence="10 11">
    <name type="scientific">Comamonas testosteroni TK102</name>
    <dbReference type="NCBI Taxonomy" id="1392005"/>
    <lineage>
        <taxon>Bacteria</taxon>
        <taxon>Pseudomonadati</taxon>
        <taxon>Pseudomonadota</taxon>
        <taxon>Betaproteobacteria</taxon>
        <taxon>Burkholderiales</taxon>
        <taxon>Comamonadaceae</taxon>
        <taxon>Comamonas</taxon>
    </lineage>
</organism>
<protein>
    <recommendedName>
        <fullName evidence="5 6">Flagellar basal-body rod protein FlgF</fullName>
    </recommendedName>
</protein>
<proteinExistence type="inferred from homology"/>
<evidence type="ECO:0000259" key="7">
    <source>
        <dbReference type="Pfam" id="PF00460"/>
    </source>
</evidence>
<dbReference type="NCBIfam" id="TIGR03506">
    <property type="entry name" value="FlgEFG_subfam"/>
    <property type="match status" value="1"/>
</dbReference>
<dbReference type="InterPro" id="IPR037925">
    <property type="entry name" value="FlgE/F/G-like"/>
</dbReference>
<dbReference type="Proteomes" id="UP000028782">
    <property type="component" value="Chromosome"/>
</dbReference>
<keyword evidence="10" id="KW-0969">Cilium</keyword>
<evidence type="ECO:0000313" key="10">
    <source>
        <dbReference type="EMBL" id="AIJ44636.1"/>
    </source>
</evidence>
<dbReference type="Pfam" id="PF06429">
    <property type="entry name" value="Flg_bbr_C"/>
    <property type="match status" value="1"/>
</dbReference>
<feature type="domain" description="Flagellar basal-body/hook protein C-terminal" evidence="8">
    <location>
        <begin position="197"/>
        <end position="241"/>
    </location>
</feature>
<evidence type="ECO:0000256" key="1">
    <source>
        <dbReference type="ARBA" id="ARBA00004117"/>
    </source>
</evidence>
<dbReference type="InterPro" id="IPR001444">
    <property type="entry name" value="Flag_bb_rod_N"/>
</dbReference>
<sequence length="246" mass="25707">MDRIIYTSMTGANAAAQRQAVLAHNLANAGTNGFRAEMSTFRSVPLQGTGAGTRVFALEATSGYQDTPGPAQRTGRALDAMAMGRAWFAVQGLDGQEAYTRNGVFEISPEGQLVNSNGQAVLSDGGAPIDIPPESTISLGSDGTLTAKMGNQLPVAVGRVKLVTPPVDEPLVRGDDGFFRAAQGDALPNDETARLLSGSIEGSNVNSVETMVGMIAASRQFEQQMKLLQTAETNDKSASQLLSMNG</sequence>
<dbReference type="AlphaFoldDB" id="A0A076PIT3"/>
<dbReference type="Pfam" id="PF22692">
    <property type="entry name" value="LlgE_F_G_D1"/>
    <property type="match status" value="1"/>
</dbReference>
<dbReference type="InterPro" id="IPR053967">
    <property type="entry name" value="LlgE_F_G-like_D1"/>
</dbReference>
<dbReference type="InterPro" id="IPR010930">
    <property type="entry name" value="Flg_bb/hook_C_dom"/>
</dbReference>
<evidence type="ECO:0000259" key="8">
    <source>
        <dbReference type="Pfam" id="PF06429"/>
    </source>
</evidence>
<feature type="domain" description="Flagellar basal body rod protein N-terminal" evidence="7">
    <location>
        <begin position="5"/>
        <end position="35"/>
    </location>
</feature>
<accession>A0A076PIT3</accession>
<keyword evidence="10" id="KW-0282">Flagellum</keyword>
<comment type="similarity">
    <text evidence="2 6">Belongs to the flagella basal body rod proteins family.</text>
</comment>